<keyword evidence="4" id="KW-1185">Reference proteome</keyword>
<evidence type="ECO:0000313" key="3">
    <source>
        <dbReference type="EMBL" id="PSC05396.1"/>
    </source>
</evidence>
<evidence type="ECO:0000259" key="2">
    <source>
        <dbReference type="Pfam" id="PF00582"/>
    </source>
</evidence>
<dbReference type="OrthoDB" id="9804721at2"/>
<evidence type="ECO:0000256" key="1">
    <source>
        <dbReference type="ARBA" id="ARBA00008791"/>
    </source>
</evidence>
<dbReference type="EMBL" id="PVZS01000008">
    <property type="protein sequence ID" value="PSC05396.1"/>
    <property type="molecule type" value="Genomic_DNA"/>
</dbReference>
<organism evidence="3 4">
    <name type="scientific">Alsobacter soli</name>
    <dbReference type="NCBI Taxonomy" id="2109933"/>
    <lineage>
        <taxon>Bacteria</taxon>
        <taxon>Pseudomonadati</taxon>
        <taxon>Pseudomonadota</taxon>
        <taxon>Alphaproteobacteria</taxon>
        <taxon>Hyphomicrobiales</taxon>
        <taxon>Alsobacteraceae</taxon>
        <taxon>Alsobacter</taxon>
    </lineage>
</organism>
<dbReference type="Pfam" id="PF00582">
    <property type="entry name" value="Usp"/>
    <property type="match status" value="1"/>
</dbReference>
<name>A0A2T1HUQ8_9HYPH</name>
<reference evidence="4" key="1">
    <citation type="submission" date="2018-03" db="EMBL/GenBank/DDBJ databases">
        <authorList>
            <person name="Sun L."/>
            <person name="Liu H."/>
            <person name="Chen W."/>
            <person name="Huang K."/>
            <person name="Liu W."/>
            <person name="Gao X."/>
        </authorList>
    </citation>
    <scope>NUCLEOTIDE SEQUENCE [LARGE SCALE GENOMIC DNA]</scope>
    <source>
        <strain evidence="4">SH9</strain>
    </source>
</reference>
<protein>
    <submittedName>
        <fullName evidence="3">Universal stress protein</fullName>
    </submittedName>
</protein>
<dbReference type="PRINTS" id="PR01438">
    <property type="entry name" value="UNVRSLSTRESS"/>
</dbReference>
<accession>A0A2T1HUQ8</accession>
<dbReference type="AlphaFoldDB" id="A0A2T1HUQ8"/>
<dbReference type="SUPFAM" id="SSF52402">
    <property type="entry name" value="Adenine nucleotide alpha hydrolases-like"/>
    <property type="match status" value="2"/>
</dbReference>
<dbReference type="Proteomes" id="UP000239772">
    <property type="component" value="Unassembled WGS sequence"/>
</dbReference>
<dbReference type="CDD" id="cd00293">
    <property type="entry name" value="USP-like"/>
    <property type="match status" value="1"/>
</dbReference>
<dbReference type="InterPro" id="IPR006015">
    <property type="entry name" value="Universal_stress_UspA"/>
</dbReference>
<proteinExistence type="inferred from homology"/>
<comment type="caution">
    <text evidence="3">The sequence shown here is derived from an EMBL/GenBank/DDBJ whole genome shotgun (WGS) entry which is preliminary data.</text>
</comment>
<sequence>MRDLLVQMDGGQDDEARLGLAQALACGQEAHVTGLLLNPLPSAPEMPGFDAGVAAGELIAGMFKEAHRLGNEAQEQVRRRLARWSASYELRRYDGYSLDLAAHAAREARWKDIFVAPLPSGERRQWRETVIAALFGSGRSVLLAPAGARAPASFGTVVIAWRDTRESARAVEQALPILVSANRTALVVVEEPLARGARRTTEPEADAVRYLARHGAKLDVIFASSQNGDVGAILRDQCARLSADLLVMGGYGHSRLREWVLGGVTEDMLDASPTPVLMAH</sequence>
<dbReference type="RefSeq" id="WP_106336405.1">
    <property type="nucleotide sequence ID" value="NZ_PVZS01000008.1"/>
</dbReference>
<comment type="similarity">
    <text evidence="1">Belongs to the universal stress protein A family.</text>
</comment>
<dbReference type="InterPro" id="IPR006016">
    <property type="entry name" value="UspA"/>
</dbReference>
<feature type="domain" description="UspA" evidence="2">
    <location>
        <begin position="156"/>
        <end position="279"/>
    </location>
</feature>
<gene>
    <name evidence="3" type="ORF">SLNSH_09375</name>
</gene>
<dbReference type="Gene3D" id="3.40.50.12370">
    <property type="match status" value="1"/>
</dbReference>
<evidence type="ECO:0000313" key="4">
    <source>
        <dbReference type="Proteomes" id="UP000239772"/>
    </source>
</evidence>